<reference evidence="1" key="1">
    <citation type="submission" date="2023-08" db="EMBL/GenBank/DDBJ databases">
        <title>Black Yeasts Isolated from many extreme environments.</title>
        <authorList>
            <person name="Coleine C."/>
            <person name="Stajich J.E."/>
            <person name="Selbmann L."/>
        </authorList>
    </citation>
    <scope>NUCLEOTIDE SEQUENCE</scope>
    <source>
        <strain evidence="1">CCFEE 5810</strain>
    </source>
</reference>
<evidence type="ECO:0000313" key="2">
    <source>
        <dbReference type="Proteomes" id="UP001310594"/>
    </source>
</evidence>
<dbReference type="AlphaFoldDB" id="A0AAN7WCY4"/>
<accession>A0AAN7WCY4</accession>
<dbReference type="EMBL" id="JAVRQU010000005">
    <property type="protein sequence ID" value="KAK5703251.1"/>
    <property type="molecule type" value="Genomic_DNA"/>
</dbReference>
<organism evidence="1 2">
    <name type="scientific">Elasticomyces elasticus</name>
    <dbReference type="NCBI Taxonomy" id="574655"/>
    <lineage>
        <taxon>Eukaryota</taxon>
        <taxon>Fungi</taxon>
        <taxon>Dikarya</taxon>
        <taxon>Ascomycota</taxon>
        <taxon>Pezizomycotina</taxon>
        <taxon>Dothideomycetes</taxon>
        <taxon>Dothideomycetidae</taxon>
        <taxon>Mycosphaerellales</taxon>
        <taxon>Teratosphaeriaceae</taxon>
        <taxon>Elasticomyces</taxon>
    </lineage>
</organism>
<comment type="caution">
    <text evidence="1">The sequence shown here is derived from an EMBL/GenBank/DDBJ whole genome shotgun (WGS) entry which is preliminary data.</text>
</comment>
<gene>
    <name evidence="1" type="ORF">LTR97_004200</name>
</gene>
<name>A0AAN7WCY4_9PEZI</name>
<proteinExistence type="predicted"/>
<evidence type="ECO:0000313" key="1">
    <source>
        <dbReference type="EMBL" id="KAK5703251.1"/>
    </source>
</evidence>
<sequence length="94" mass="10081">MLEHILVLVSSLRVYDFHIEVANIETSLMPAASNALAFTASAWQAQSTISTPSIQLWNRKLSTAAILGTGGYGATDDSASDAMLTCQRTGYQVM</sequence>
<dbReference type="Proteomes" id="UP001310594">
    <property type="component" value="Unassembled WGS sequence"/>
</dbReference>
<protein>
    <submittedName>
        <fullName evidence="1">Uncharacterized protein</fullName>
    </submittedName>
</protein>